<dbReference type="Gene3D" id="3.40.630.30">
    <property type="match status" value="1"/>
</dbReference>
<dbReference type="SUPFAM" id="SSF55729">
    <property type="entry name" value="Acyl-CoA N-acyltransferases (Nat)"/>
    <property type="match status" value="1"/>
</dbReference>
<dbReference type="GO" id="GO:0005737">
    <property type="term" value="C:cytoplasm"/>
    <property type="evidence" value="ECO:0007669"/>
    <property type="project" value="TreeGrafter"/>
</dbReference>
<gene>
    <name evidence="2" type="ORF">DXX93_12555</name>
</gene>
<dbReference type="PROSITE" id="PS51186">
    <property type="entry name" value="GNAT"/>
    <property type="match status" value="1"/>
</dbReference>
<proteinExistence type="predicted"/>
<comment type="caution">
    <text evidence="2">The sequence shown here is derived from an EMBL/GenBank/DDBJ whole genome shotgun (WGS) entry which is preliminary data.</text>
</comment>
<dbReference type="InterPro" id="IPR000182">
    <property type="entry name" value="GNAT_dom"/>
</dbReference>
<evidence type="ECO:0000313" key="3">
    <source>
        <dbReference type="Proteomes" id="UP000256478"/>
    </source>
</evidence>
<feature type="domain" description="N-acetyltransferase" evidence="1">
    <location>
        <begin position="29"/>
        <end position="171"/>
    </location>
</feature>
<dbReference type="EMBL" id="QUOU01000001">
    <property type="protein sequence ID" value="REL27313.1"/>
    <property type="molecule type" value="Genomic_DNA"/>
</dbReference>
<dbReference type="GO" id="GO:0008999">
    <property type="term" value="F:protein-N-terminal-alanine acetyltransferase activity"/>
    <property type="evidence" value="ECO:0007669"/>
    <property type="project" value="TreeGrafter"/>
</dbReference>
<dbReference type="Pfam" id="PF13302">
    <property type="entry name" value="Acetyltransf_3"/>
    <property type="match status" value="1"/>
</dbReference>
<dbReference type="InterPro" id="IPR016181">
    <property type="entry name" value="Acyl_CoA_acyltransferase"/>
</dbReference>
<dbReference type="AlphaFoldDB" id="A0A3E0TS57"/>
<sequence>MEFPKLTTTRTRLTPLSSADEADVFTLFSNQELVKYYDLAAFTDIAQAKNLIEFFNQRFTQGSGIRWAIRYKSSNQLMGTCGFNSWSQAMRNASIGYDLHPKYWRQGYAFEAVEAIIEAAFSGLLPCGPIHRIQADTVLGNTSSEALLSKLGFNMEGVRRESGYWKGEFHDLKCFGLLASEFNQA</sequence>
<keyword evidence="2" id="KW-0808">Transferase</keyword>
<name>A0A3E0TS57_9GAMM</name>
<dbReference type="Proteomes" id="UP000256478">
    <property type="component" value="Unassembled WGS sequence"/>
</dbReference>
<reference evidence="2 3" key="1">
    <citation type="submission" date="2018-08" db="EMBL/GenBank/DDBJ databases">
        <title>Thalassotalea euphylliae genome.</title>
        <authorList>
            <person name="Summers S."/>
            <person name="Rice S.A."/>
            <person name="Freckelton M.L."/>
            <person name="Nedved B.T."/>
            <person name="Hadfield M.G."/>
        </authorList>
    </citation>
    <scope>NUCLEOTIDE SEQUENCE [LARGE SCALE GENOMIC DNA]</scope>
    <source>
        <strain evidence="2 3">H1</strain>
    </source>
</reference>
<organism evidence="2 3">
    <name type="scientific">Thalassotalea euphylliae</name>
    <dbReference type="NCBI Taxonomy" id="1655234"/>
    <lineage>
        <taxon>Bacteria</taxon>
        <taxon>Pseudomonadati</taxon>
        <taxon>Pseudomonadota</taxon>
        <taxon>Gammaproteobacteria</taxon>
        <taxon>Alteromonadales</taxon>
        <taxon>Colwelliaceae</taxon>
        <taxon>Thalassotalea</taxon>
    </lineage>
</organism>
<dbReference type="RefSeq" id="WP_116008397.1">
    <property type="nucleotide sequence ID" value="NZ_QUOU01000001.1"/>
</dbReference>
<accession>A0A3E0TS57</accession>
<evidence type="ECO:0000259" key="1">
    <source>
        <dbReference type="PROSITE" id="PS51186"/>
    </source>
</evidence>
<dbReference type="OrthoDB" id="9801656at2"/>
<protein>
    <submittedName>
        <fullName evidence="2">N-acetyltransferase</fullName>
    </submittedName>
</protein>
<dbReference type="PANTHER" id="PTHR43792">
    <property type="entry name" value="GNAT FAMILY, PUTATIVE (AFU_ORTHOLOGUE AFUA_3G00765)-RELATED-RELATED"/>
    <property type="match status" value="1"/>
</dbReference>
<dbReference type="InterPro" id="IPR051531">
    <property type="entry name" value="N-acetyltransferase"/>
</dbReference>
<dbReference type="PANTHER" id="PTHR43792:SF9">
    <property type="entry name" value="RIBOSOMAL-PROTEIN-ALANINE ACETYLTRANSFERASE"/>
    <property type="match status" value="1"/>
</dbReference>
<evidence type="ECO:0000313" key="2">
    <source>
        <dbReference type="EMBL" id="REL27313.1"/>
    </source>
</evidence>